<dbReference type="EMBL" id="CAKOFQ010006655">
    <property type="protein sequence ID" value="CAH1954711.1"/>
    <property type="molecule type" value="Genomic_DNA"/>
</dbReference>
<keyword evidence="8" id="KW-1185">Reference proteome</keyword>
<name>A0A9P0JLW3_ACAOB</name>
<dbReference type="SUPFAM" id="SSF48371">
    <property type="entry name" value="ARM repeat"/>
    <property type="match status" value="1"/>
</dbReference>
<evidence type="ECO:0000313" key="7">
    <source>
        <dbReference type="EMBL" id="CAH1954711.1"/>
    </source>
</evidence>
<evidence type="ECO:0000256" key="3">
    <source>
        <dbReference type="ARBA" id="ARBA00022618"/>
    </source>
</evidence>
<dbReference type="GO" id="GO:0051301">
    <property type="term" value="P:cell division"/>
    <property type="evidence" value="ECO:0007669"/>
    <property type="project" value="UniProtKB-KW"/>
</dbReference>
<dbReference type="InterPro" id="IPR019156">
    <property type="entry name" value="Ataxin-10_domain"/>
</dbReference>
<reference evidence="7" key="1">
    <citation type="submission" date="2022-03" db="EMBL/GenBank/DDBJ databases">
        <authorList>
            <person name="Sayadi A."/>
        </authorList>
    </citation>
    <scope>NUCLEOTIDE SEQUENCE</scope>
</reference>
<proteinExistence type="inferred from homology"/>
<comment type="function">
    <text evidence="5">May play a role in the regulation of cytokinesis. May play a role in signaling by stimulating protein glycosylation. Induces neuritogenesis by activating the Ras-MAP kinase pathway and is necessary for the survival of cerebellar neurons. Does not appear to play a major role in ciliogenesis.</text>
</comment>
<comment type="caution">
    <text evidence="7">The sequence shown here is derived from an EMBL/GenBank/DDBJ whole genome shotgun (WGS) entry which is preliminary data.</text>
</comment>
<dbReference type="Proteomes" id="UP001152888">
    <property type="component" value="Unassembled WGS sequence"/>
</dbReference>
<comment type="similarity">
    <text evidence="1">Belongs to the ataxin-10 family.</text>
</comment>
<dbReference type="PANTHER" id="PTHR13255:SF0">
    <property type="entry name" value="ATAXIN-10"/>
    <property type="match status" value="1"/>
</dbReference>
<evidence type="ECO:0000256" key="1">
    <source>
        <dbReference type="ARBA" id="ARBA00008384"/>
    </source>
</evidence>
<evidence type="ECO:0000313" key="8">
    <source>
        <dbReference type="Proteomes" id="UP001152888"/>
    </source>
</evidence>
<keyword evidence="3" id="KW-0132">Cell division</keyword>
<accession>A0A9P0JLW3</accession>
<evidence type="ECO:0000259" key="6">
    <source>
        <dbReference type="Pfam" id="PF09759"/>
    </source>
</evidence>
<dbReference type="GO" id="GO:0031175">
    <property type="term" value="P:neuron projection development"/>
    <property type="evidence" value="ECO:0007669"/>
    <property type="project" value="TreeGrafter"/>
</dbReference>
<dbReference type="AlphaFoldDB" id="A0A9P0JLW3"/>
<gene>
    <name evidence="7" type="ORF">ACAOBT_LOCUS704</name>
</gene>
<evidence type="ECO:0000256" key="2">
    <source>
        <dbReference type="ARBA" id="ARBA00018804"/>
    </source>
</evidence>
<dbReference type="GO" id="GO:0005829">
    <property type="term" value="C:cytosol"/>
    <property type="evidence" value="ECO:0007669"/>
    <property type="project" value="TreeGrafter"/>
</dbReference>
<keyword evidence="4" id="KW-0131">Cell cycle</keyword>
<evidence type="ECO:0000256" key="5">
    <source>
        <dbReference type="ARBA" id="ARBA00045173"/>
    </source>
</evidence>
<dbReference type="InterPro" id="IPR011989">
    <property type="entry name" value="ARM-like"/>
</dbReference>
<dbReference type="InterPro" id="IPR051374">
    <property type="entry name" value="Ataxin-10/CTR86_families"/>
</dbReference>
<dbReference type="OrthoDB" id="379794at2759"/>
<sequence length="482" mass="55716">MSSEEKILVSSINGSEKSISLDIEIQKEIEQLEWKDHFLPNVKEVFKIERLTTGEPLRIIASNEAISLINRWIKFLMEKTGSESRTDETLNTLLELLRCLRNCTSNLQTQDYINEKTNILDHTVKLFEIVFKVNKDHLLLKVILQFLNNFISSNEKTSRTVYNLFFNLAKSCLKENINIYETSALIYNISLFIPIQDLDIFHSILSIFKNENYDEMDHYEFLHFFLEKSIGTKEFWTIYTDFPLNDKTTMLDYFKHLLIQKRNLTIHDEGLRTLVNTILTSSDIIFQTRECSESDQELINEISLTLEILSSLSSDENYLKKLQTNKDLFINAGVLLINVHRLGKEPNSCFTPLQKLSELGKPTEGLKNHPAFGFKADLIRLIGNMCWKNPEMQNLARTAELIPVILDSCNIDARNPFIIQWAILAIRNLLENNIENQKIVADLHQTGVVPVEVLNQLGLTLHSEGENEIRVVPLDDLRKRAQ</sequence>
<evidence type="ECO:0000256" key="4">
    <source>
        <dbReference type="ARBA" id="ARBA00023306"/>
    </source>
</evidence>
<dbReference type="PANTHER" id="PTHR13255">
    <property type="entry name" value="ATAXIN-10"/>
    <property type="match status" value="1"/>
</dbReference>
<organism evidence="7 8">
    <name type="scientific">Acanthoscelides obtectus</name>
    <name type="common">Bean weevil</name>
    <name type="synonym">Bruchus obtectus</name>
    <dbReference type="NCBI Taxonomy" id="200917"/>
    <lineage>
        <taxon>Eukaryota</taxon>
        <taxon>Metazoa</taxon>
        <taxon>Ecdysozoa</taxon>
        <taxon>Arthropoda</taxon>
        <taxon>Hexapoda</taxon>
        <taxon>Insecta</taxon>
        <taxon>Pterygota</taxon>
        <taxon>Neoptera</taxon>
        <taxon>Endopterygota</taxon>
        <taxon>Coleoptera</taxon>
        <taxon>Polyphaga</taxon>
        <taxon>Cucujiformia</taxon>
        <taxon>Chrysomeloidea</taxon>
        <taxon>Chrysomelidae</taxon>
        <taxon>Bruchinae</taxon>
        <taxon>Bruchini</taxon>
        <taxon>Acanthoscelides</taxon>
    </lineage>
</organism>
<protein>
    <recommendedName>
        <fullName evidence="2">Ataxin-10</fullName>
    </recommendedName>
</protein>
<dbReference type="InterPro" id="IPR016024">
    <property type="entry name" value="ARM-type_fold"/>
</dbReference>
<feature type="domain" description="Ataxin-10" evidence="6">
    <location>
        <begin position="374"/>
        <end position="469"/>
    </location>
</feature>
<dbReference type="Pfam" id="PF09759">
    <property type="entry name" value="Atx10homo_assoc"/>
    <property type="match status" value="1"/>
</dbReference>
<dbReference type="Gene3D" id="1.25.10.10">
    <property type="entry name" value="Leucine-rich Repeat Variant"/>
    <property type="match status" value="1"/>
</dbReference>